<proteinExistence type="inferred from homology"/>
<dbReference type="GO" id="GO:0016747">
    <property type="term" value="F:acyltransferase activity, transferring groups other than amino-acyl groups"/>
    <property type="evidence" value="ECO:0007669"/>
    <property type="project" value="TreeGrafter"/>
</dbReference>
<keyword evidence="2" id="KW-0645">Protease</keyword>
<accession>A0A699YSQ4</accession>
<dbReference type="Gene3D" id="3.40.50.1820">
    <property type="entry name" value="alpha/beta hydrolase"/>
    <property type="match status" value="1"/>
</dbReference>
<comment type="similarity">
    <text evidence="1">Belongs to the peptidase S10 family.</text>
</comment>
<dbReference type="InterPro" id="IPR029058">
    <property type="entry name" value="AB_hydrolase_fold"/>
</dbReference>
<organism evidence="2 3">
    <name type="scientific">Haematococcus lacustris</name>
    <name type="common">Green alga</name>
    <name type="synonym">Haematococcus pluvialis</name>
    <dbReference type="NCBI Taxonomy" id="44745"/>
    <lineage>
        <taxon>Eukaryota</taxon>
        <taxon>Viridiplantae</taxon>
        <taxon>Chlorophyta</taxon>
        <taxon>core chlorophytes</taxon>
        <taxon>Chlorophyceae</taxon>
        <taxon>CS clade</taxon>
        <taxon>Chlamydomonadales</taxon>
        <taxon>Haematococcaceae</taxon>
        <taxon>Haematococcus</taxon>
    </lineage>
</organism>
<dbReference type="PANTHER" id="PTHR11802">
    <property type="entry name" value="SERINE PROTEASE FAMILY S10 SERINE CARBOXYPEPTIDASE"/>
    <property type="match status" value="1"/>
</dbReference>
<evidence type="ECO:0000313" key="3">
    <source>
        <dbReference type="Proteomes" id="UP000485058"/>
    </source>
</evidence>
<keyword evidence="2" id="KW-0121">Carboxypeptidase</keyword>
<evidence type="ECO:0000256" key="1">
    <source>
        <dbReference type="ARBA" id="ARBA00009431"/>
    </source>
</evidence>
<dbReference type="PANTHER" id="PTHR11802:SF254">
    <property type="entry name" value="SERINE CARBOXYPEPTIDASE-LIKE 20"/>
    <property type="match status" value="1"/>
</dbReference>
<feature type="non-terminal residue" evidence="2">
    <location>
        <position position="1"/>
    </location>
</feature>
<dbReference type="GO" id="GO:0019748">
    <property type="term" value="P:secondary metabolic process"/>
    <property type="evidence" value="ECO:0007669"/>
    <property type="project" value="TreeGrafter"/>
</dbReference>
<keyword evidence="2" id="KW-0378">Hydrolase</keyword>
<dbReference type="EMBL" id="BLLF01000586">
    <property type="protein sequence ID" value="GFH13193.1"/>
    <property type="molecule type" value="Genomic_DNA"/>
</dbReference>
<feature type="non-terminal residue" evidence="2">
    <location>
        <position position="99"/>
    </location>
</feature>
<dbReference type="AlphaFoldDB" id="A0A699YSQ4"/>
<dbReference type="SUPFAM" id="SSF53474">
    <property type="entry name" value="alpha/beta-Hydrolases"/>
    <property type="match status" value="1"/>
</dbReference>
<comment type="caution">
    <text evidence="2">The sequence shown here is derived from an EMBL/GenBank/DDBJ whole genome shotgun (WGS) entry which is preliminary data.</text>
</comment>
<gene>
    <name evidence="2" type="ORF">HaLaN_09028</name>
</gene>
<sequence length="99" mass="10558">MSDSPARDPVILWLTGGPGCSSLDAFIYEQGPLTFRYGAASANTTAASFAGQRGGRAAQAGRQQMSDIGGLAQRYVELRENPYGWTKAATVIYVSSRTH</sequence>
<dbReference type="GO" id="GO:0004185">
    <property type="term" value="F:serine-type carboxypeptidase activity"/>
    <property type="evidence" value="ECO:0007669"/>
    <property type="project" value="InterPro"/>
</dbReference>
<dbReference type="GO" id="GO:0006508">
    <property type="term" value="P:proteolysis"/>
    <property type="evidence" value="ECO:0007669"/>
    <property type="project" value="InterPro"/>
</dbReference>
<name>A0A699YSQ4_HAELA</name>
<evidence type="ECO:0000313" key="2">
    <source>
        <dbReference type="EMBL" id="GFH13193.1"/>
    </source>
</evidence>
<protein>
    <submittedName>
        <fullName evidence="2">Carboxypeptidase</fullName>
    </submittedName>
</protein>
<reference evidence="2 3" key="1">
    <citation type="submission" date="2020-02" db="EMBL/GenBank/DDBJ databases">
        <title>Draft genome sequence of Haematococcus lacustris strain NIES-144.</title>
        <authorList>
            <person name="Morimoto D."/>
            <person name="Nakagawa S."/>
            <person name="Yoshida T."/>
            <person name="Sawayama S."/>
        </authorList>
    </citation>
    <scope>NUCLEOTIDE SEQUENCE [LARGE SCALE GENOMIC DNA]</scope>
    <source>
        <strain evidence="2 3">NIES-144</strain>
    </source>
</reference>
<dbReference type="Proteomes" id="UP000485058">
    <property type="component" value="Unassembled WGS sequence"/>
</dbReference>
<keyword evidence="3" id="KW-1185">Reference proteome</keyword>
<dbReference type="InterPro" id="IPR001563">
    <property type="entry name" value="Peptidase_S10"/>
</dbReference>
<dbReference type="Pfam" id="PF00450">
    <property type="entry name" value="Peptidase_S10"/>
    <property type="match status" value="1"/>
</dbReference>